<keyword evidence="4" id="KW-1185">Reference proteome</keyword>
<evidence type="ECO:0000256" key="1">
    <source>
        <dbReference type="ARBA" id="ARBA00022729"/>
    </source>
</evidence>
<name>A0A1I6ZTE9_9FLAO</name>
<dbReference type="InterPro" id="IPR026444">
    <property type="entry name" value="Secre_tail"/>
</dbReference>
<evidence type="ECO:0000259" key="2">
    <source>
        <dbReference type="Pfam" id="PF18962"/>
    </source>
</evidence>
<proteinExistence type="predicted"/>
<dbReference type="AlphaFoldDB" id="A0A1I6ZTE9"/>
<protein>
    <submittedName>
        <fullName evidence="3">Por secretion system C-terminal sorting domain-containing protein</fullName>
    </submittedName>
</protein>
<dbReference type="InterPro" id="IPR015943">
    <property type="entry name" value="WD40/YVTN_repeat-like_dom_sf"/>
</dbReference>
<dbReference type="Proteomes" id="UP000236454">
    <property type="component" value="Unassembled WGS sequence"/>
</dbReference>
<organism evidence="3 4">
    <name type="scientific">Lishizhenia tianjinensis</name>
    <dbReference type="NCBI Taxonomy" id="477690"/>
    <lineage>
        <taxon>Bacteria</taxon>
        <taxon>Pseudomonadati</taxon>
        <taxon>Bacteroidota</taxon>
        <taxon>Flavobacteriia</taxon>
        <taxon>Flavobacteriales</taxon>
        <taxon>Crocinitomicaceae</taxon>
        <taxon>Lishizhenia</taxon>
    </lineage>
</organism>
<dbReference type="Gene3D" id="2.130.10.10">
    <property type="entry name" value="YVTN repeat-like/Quinoprotein amine dehydrogenase"/>
    <property type="match status" value="1"/>
</dbReference>
<feature type="domain" description="Secretion system C-terminal sorting" evidence="2">
    <location>
        <begin position="906"/>
        <end position="970"/>
    </location>
</feature>
<dbReference type="OrthoDB" id="1093345at2"/>
<sequence length="973" mass="106804">MKNLLIQLFAAFTFIGYGQISLTKNYIATDGSVIQHITGNLEVEDGIIAGVELVENGHSYPVIKIGLDGDIVWKCTPNEVNYTSTIQDRIKWNLSVLDSCIYGAAYDYYGNKTHVVRINKHSGELYWTKTFVTYYDADMTLRAAGDDEVMFMDHSSVLRVIDKQSGNVVQAKNFNSTDGIAIIDNENNIYVSTLDHLYKFNGNDLNTLLWKREYSINNNVRIRHMFCDEEDRIWVLGEVSFFAISNGNYGIVNKDDGSLNVTQNAYGSYRMSDRVDIGDFFYMSALPLSTGSGTSPMIVYEVDKENLMVTNFYYEYINFTNPQSTQGNGEQEAFSLDVDCSGNIYVTGKYDFSVLSLGLWGGYKVNKATGLTEYEFTVINDSVAEEDFSKGVGMHVINNVPYVLGELEIINNQSYNSTRGYLIVLDSLTGEFLVKKEIGDGGNQDVEVLDLVDFGGVLVSLVDYGDSLGLSGYLSSGTSIWQESLVDTLKKGEGSLCKDNSGLYVSYVKEVTNAQGGVSYSALKIAHMNSATGQILNTDELIMSQNDVKIIDSYAQADSVYVFYQKGSVVNCVVWNASSSFSNEILIESAGSNLSYDGSLNLICSDSSYVYYAGSDKIYSLDLNSLILTQGNTFGLKSNYEIVLNNNDLLVVGENNQNQAVFYEVDKTTLSLNWETNYGVGKLTRISIANDSTLILGGDVNDSMTVIAVSAMDGSVYWNQKYKHNGVLSELRDLQLFKDSTAILVAGTDNIHPTWTSNIVYQIYSVQGDSLWTSVLSSEIGAKSKPNVATIQNQDEIWVGGKINTSTLGKHGVLHKISPSDQLLQLDCFGDVGGTAYLDSCGICVGGNSGILACIKDCDSLWGGTAFVDSCNICAGGATGVSPVLDPLLCDLGIDKDDFPSLQLIPNPTQGMVRIEGRDDIELNTKVYDSRGSLVIEAGNKRVIDLTSLAPGVYNFVLDVEDEVVRRKIIKFE</sequence>
<keyword evidence="1" id="KW-0732">Signal</keyword>
<evidence type="ECO:0000313" key="3">
    <source>
        <dbReference type="EMBL" id="SFT65960.1"/>
    </source>
</evidence>
<dbReference type="Pfam" id="PF18962">
    <property type="entry name" value="Por_Secre_tail"/>
    <property type="match status" value="1"/>
</dbReference>
<dbReference type="NCBIfam" id="TIGR04183">
    <property type="entry name" value="Por_Secre_tail"/>
    <property type="match status" value="1"/>
</dbReference>
<reference evidence="3 4" key="1">
    <citation type="submission" date="2016-10" db="EMBL/GenBank/DDBJ databases">
        <authorList>
            <person name="de Groot N.N."/>
        </authorList>
    </citation>
    <scope>NUCLEOTIDE SEQUENCE [LARGE SCALE GENOMIC DNA]</scope>
    <source>
        <strain evidence="3 4">CGMCC 1.7005</strain>
    </source>
</reference>
<dbReference type="RefSeq" id="WP_139230305.1">
    <property type="nucleotide sequence ID" value="NZ_FPAS01000002.1"/>
</dbReference>
<dbReference type="InterPro" id="IPR011047">
    <property type="entry name" value="Quinoprotein_ADH-like_sf"/>
</dbReference>
<dbReference type="SUPFAM" id="SSF50998">
    <property type="entry name" value="Quinoprotein alcohol dehydrogenase-like"/>
    <property type="match status" value="1"/>
</dbReference>
<dbReference type="EMBL" id="FPAS01000002">
    <property type="protein sequence ID" value="SFT65960.1"/>
    <property type="molecule type" value="Genomic_DNA"/>
</dbReference>
<evidence type="ECO:0000313" key="4">
    <source>
        <dbReference type="Proteomes" id="UP000236454"/>
    </source>
</evidence>
<gene>
    <name evidence="3" type="ORF">SAMN05216474_1608</name>
</gene>
<accession>A0A1I6ZTE9</accession>
<dbReference type="STRING" id="477690.SAMN05216474_1608"/>